<dbReference type="VEuPathDB" id="TriTrypDB:TcIL3000_0_22080"/>
<proteinExistence type="predicted"/>
<feature type="compositionally biased region" description="Basic and acidic residues" evidence="1">
    <location>
        <begin position="101"/>
        <end position="118"/>
    </location>
</feature>
<keyword evidence="2" id="KW-1133">Transmembrane helix</keyword>
<keyword evidence="2" id="KW-0812">Transmembrane</keyword>
<dbReference type="PROSITE" id="PS51257">
    <property type="entry name" value="PROKAR_LIPOPROTEIN"/>
    <property type="match status" value="1"/>
</dbReference>
<dbReference type="EMBL" id="CAEQ01002694">
    <property type="protein sequence ID" value="CCD17385.1"/>
    <property type="molecule type" value="Genomic_DNA"/>
</dbReference>
<comment type="caution">
    <text evidence="4">The sequence shown here is derived from an EMBL/GenBank/DDBJ whole genome shotgun (WGS) entry which is preliminary data.</text>
</comment>
<accession>F9WJ81</accession>
<keyword evidence="3" id="KW-0732">Signal</keyword>
<protein>
    <submittedName>
        <fullName evidence="4">WGS project CAEQ00000000 data, annotated contig 882</fullName>
    </submittedName>
</protein>
<dbReference type="AlphaFoldDB" id="F9WJ81"/>
<keyword evidence="5" id="KW-1185">Reference proteome</keyword>
<organism evidence="4 5">
    <name type="scientific">Trypanosoma congolense (strain IL3000)</name>
    <dbReference type="NCBI Taxonomy" id="1068625"/>
    <lineage>
        <taxon>Eukaryota</taxon>
        <taxon>Discoba</taxon>
        <taxon>Euglenozoa</taxon>
        <taxon>Kinetoplastea</taxon>
        <taxon>Metakinetoplastina</taxon>
        <taxon>Trypanosomatida</taxon>
        <taxon>Trypanosomatidae</taxon>
        <taxon>Trypanosoma</taxon>
        <taxon>Nannomonas</taxon>
    </lineage>
</organism>
<name>F9WJ81_TRYCI</name>
<feature type="transmembrane region" description="Helical" evidence="2">
    <location>
        <begin position="373"/>
        <end position="397"/>
    </location>
</feature>
<feature type="chain" id="PRO_5003390480" evidence="3">
    <location>
        <begin position="26"/>
        <end position="428"/>
    </location>
</feature>
<evidence type="ECO:0000313" key="4">
    <source>
        <dbReference type="EMBL" id="CCD17385.1"/>
    </source>
</evidence>
<feature type="compositionally biased region" description="Polar residues" evidence="1">
    <location>
        <begin position="325"/>
        <end position="336"/>
    </location>
</feature>
<reference evidence="5" key="1">
    <citation type="submission" date="2011-07" db="EMBL/GenBank/DDBJ databases">
        <title>Divergent evolution of antigenic variation in African trypanosomes.</title>
        <authorList>
            <person name="Jackson A.P."/>
            <person name="Berry A."/>
            <person name="Allison H.C."/>
            <person name="Burton P."/>
            <person name="Anderson J."/>
            <person name="Aslett M."/>
            <person name="Brown R."/>
            <person name="Corton N."/>
            <person name="Harris D."/>
            <person name="Hauser H."/>
            <person name="Gamble J."/>
            <person name="Gilderthorp R."/>
            <person name="McQuillan J."/>
            <person name="Quail M.A."/>
            <person name="Sanders M."/>
            <person name="Van Tonder A."/>
            <person name="Ginger M.L."/>
            <person name="Donelson J.E."/>
            <person name="Field M.C."/>
            <person name="Barry J.D."/>
            <person name="Berriman M."/>
            <person name="Hertz-Fowler C."/>
        </authorList>
    </citation>
    <scope>NUCLEOTIDE SEQUENCE [LARGE SCALE GENOMIC DNA]</scope>
    <source>
        <strain evidence="5">IL3000</strain>
    </source>
</reference>
<evidence type="ECO:0000256" key="2">
    <source>
        <dbReference type="SAM" id="Phobius"/>
    </source>
</evidence>
<reference evidence="4 5" key="2">
    <citation type="journal article" date="2012" name="Proc. Natl. Acad. Sci. U.S.A.">
        <title>Antigenic diversity is generated by distinct evolutionary mechanisms in African trypanosome species.</title>
        <authorList>
            <person name="Jackson A.P."/>
            <person name="Berry A."/>
            <person name="Aslett M."/>
            <person name="Allison H.C."/>
            <person name="Burton P."/>
            <person name="Vavrova-Anderson J."/>
            <person name="Brown R."/>
            <person name="Browne H."/>
            <person name="Corton N."/>
            <person name="Hauser H."/>
            <person name="Gamble J."/>
            <person name="Gilderthorp R."/>
            <person name="Marcello L."/>
            <person name="McQuillan J."/>
            <person name="Otto T.D."/>
            <person name="Quail M.A."/>
            <person name="Sanders M.J."/>
            <person name="van Tonder A."/>
            <person name="Ginger M.L."/>
            <person name="Field M.C."/>
            <person name="Barry J.D."/>
            <person name="Hertz-Fowler C."/>
            <person name="Berriman M."/>
        </authorList>
    </citation>
    <scope>NUCLEOTIDE SEQUENCE [LARGE SCALE GENOMIC DNA]</scope>
    <source>
        <strain evidence="4 5">IL3000</strain>
    </source>
</reference>
<sequence length="428" mass="46495">MRVYGLVFVCLSWLALLSCVASSSSDNNGVCMLQGDAAAVLCAIAHLVEKARSIAHNYDLKGAEDALDYVKLHKDQLDHRKTRLEELLEEAKTKGTLTPEQADKLKGAAGEAQKKNDEEHKRATEVMANYTAHHDKTKNVTTTARGETLTRQVCLSTASLIDILQCHVQGKIPDRSEGNIETICRDKGYEKHISEPLKNNLESCKGIGGSKKYCNGTGAALKEALEKWGRQGNNNGGDSRNIGNCKVKNHWEKHAHEAKDHMLTLDHILETVHSAKELTTAYLSTVDKMKDGVEKGKPMKEILEDARNAGKEGAVVLVAKPHPSTGENATAASETGGSDKVEEEVKVNVKLDGLQFDEDESSLANSKDKFPKYYVYLLAVLVPVCSIALAVAIFCIIRRTRPAHAEKGIPVEGAAAGKLQDGGKTASF</sequence>
<dbReference type="InterPro" id="IPR021057">
    <property type="entry name" value="Trypano_invariant_glycop"/>
</dbReference>
<feature type="signal peptide" evidence="3">
    <location>
        <begin position="1"/>
        <end position="25"/>
    </location>
</feature>
<evidence type="ECO:0000313" key="5">
    <source>
        <dbReference type="Proteomes" id="UP000000702"/>
    </source>
</evidence>
<evidence type="ECO:0000256" key="1">
    <source>
        <dbReference type="SAM" id="MobiDB-lite"/>
    </source>
</evidence>
<evidence type="ECO:0000256" key="3">
    <source>
        <dbReference type="SAM" id="SignalP"/>
    </source>
</evidence>
<dbReference type="OMA" id="RSIAHNY"/>
<dbReference type="Pfam" id="PF11727">
    <property type="entry name" value="ISG65-75"/>
    <property type="match status" value="1"/>
</dbReference>
<dbReference type="Proteomes" id="UP000000702">
    <property type="component" value="Unassembled WGS sequence"/>
</dbReference>
<keyword evidence="2" id="KW-0472">Membrane</keyword>
<feature type="region of interest" description="Disordered" evidence="1">
    <location>
        <begin position="322"/>
        <end position="341"/>
    </location>
</feature>
<gene>
    <name evidence="4" type="ORF">TCIL3000_0_22080</name>
</gene>
<feature type="region of interest" description="Disordered" evidence="1">
    <location>
        <begin position="95"/>
        <end position="118"/>
    </location>
</feature>